<sequence length="193" mass="22214">MQQHHQQNKPTFLNLKPSTITYLKNDILLGSALTFGSMLMAIFLYRIAFALDFLGSTFGTAVAYIIPAFIYKAYRLKRKYRERSQQPNIDISNYDEQQYKLSALESQILTTADQKISDKDRIKEEEGEIIIEQDCNEQQIQPNQKENKNKLNQRRKPTNSIAWLVLITGFVMGFLSLVAAVLYDTGILKVKLN</sequence>
<feature type="transmembrane region" description="Helical" evidence="1">
    <location>
        <begin position="161"/>
        <end position="183"/>
    </location>
</feature>
<organism evidence="2 3">
    <name type="scientific">Streblomastix strix</name>
    <dbReference type="NCBI Taxonomy" id="222440"/>
    <lineage>
        <taxon>Eukaryota</taxon>
        <taxon>Metamonada</taxon>
        <taxon>Preaxostyla</taxon>
        <taxon>Oxymonadida</taxon>
        <taxon>Streblomastigidae</taxon>
        <taxon>Streblomastix</taxon>
    </lineage>
</organism>
<name>A0A5J4SFM6_9EUKA</name>
<dbReference type="Proteomes" id="UP000324800">
    <property type="component" value="Unassembled WGS sequence"/>
</dbReference>
<evidence type="ECO:0000313" key="3">
    <source>
        <dbReference type="Proteomes" id="UP000324800"/>
    </source>
</evidence>
<keyword evidence="1" id="KW-0472">Membrane</keyword>
<evidence type="ECO:0000256" key="1">
    <source>
        <dbReference type="SAM" id="Phobius"/>
    </source>
</evidence>
<feature type="transmembrane region" description="Helical" evidence="1">
    <location>
        <begin position="27"/>
        <end position="47"/>
    </location>
</feature>
<accession>A0A5J4SFM6</accession>
<protein>
    <submittedName>
        <fullName evidence="2">Uncharacterized protein</fullName>
    </submittedName>
</protein>
<comment type="caution">
    <text evidence="2">The sequence shown here is derived from an EMBL/GenBank/DDBJ whole genome shotgun (WGS) entry which is preliminary data.</text>
</comment>
<feature type="transmembrane region" description="Helical" evidence="1">
    <location>
        <begin position="53"/>
        <end position="74"/>
    </location>
</feature>
<reference evidence="2 3" key="1">
    <citation type="submission" date="2019-03" db="EMBL/GenBank/DDBJ databases">
        <title>Single cell metagenomics reveals metabolic interactions within the superorganism composed of flagellate Streblomastix strix and complex community of Bacteroidetes bacteria on its surface.</title>
        <authorList>
            <person name="Treitli S.C."/>
            <person name="Kolisko M."/>
            <person name="Husnik F."/>
            <person name="Keeling P."/>
            <person name="Hampl V."/>
        </authorList>
    </citation>
    <scope>NUCLEOTIDE SEQUENCE [LARGE SCALE GENOMIC DNA]</scope>
    <source>
        <strain evidence="2">ST1C</strain>
    </source>
</reference>
<dbReference type="EMBL" id="SNRW01040359">
    <property type="protein sequence ID" value="KAA6344582.1"/>
    <property type="molecule type" value="Genomic_DNA"/>
</dbReference>
<keyword evidence="1" id="KW-1133">Transmembrane helix</keyword>
<gene>
    <name evidence="2" type="ORF">EZS28_052228</name>
</gene>
<keyword evidence="1" id="KW-0812">Transmembrane</keyword>
<evidence type="ECO:0000313" key="2">
    <source>
        <dbReference type="EMBL" id="KAA6344582.1"/>
    </source>
</evidence>
<dbReference type="AlphaFoldDB" id="A0A5J4SFM6"/>
<proteinExistence type="predicted"/>